<dbReference type="PANTHER" id="PTHR30419">
    <property type="entry name" value="HTH-TYPE TRANSCRIPTIONAL REGULATOR YBHD"/>
    <property type="match status" value="1"/>
</dbReference>
<dbReference type="Pfam" id="PF03466">
    <property type="entry name" value="LysR_substrate"/>
    <property type="match status" value="1"/>
</dbReference>
<feature type="domain" description="HTH lysR-type" evidence="5">
    <location>
        <begin position="7"/>
        <end position="64"/>
    </location>
</feature>
<dbReference type="Proteomes" id="UP000198539">
    <property type="component" value="Unassembled WGS sequence"/>
</dbReference>
<sequence>MRFIQYIKPLHLHLLLKTHETGQLQVAARALGMSQPAASRILADVESRCGSALFTRTPKGMEATPVGDAFASHARVVLSGLESLENEVAALTSGRAGDVRIGTVTGPAVGLIVPAMAAVRALAPGIAVSIDVGPSSELVRGLDEGRFDFILARIPATHDTTGLQVHPARSEIVRLLVRQGHPLAGRRGVGLAELTEYEWVIQERGSPIRAAVEQAFHGAGTPVPHRFVNSSSLLMVLALLASSDVIAPQSHEVAELLTGADFGARLTYLETRAEMVVTPYFVVRERNRELSRAAQLFYEKVLRAL</sequence>
<dbReference type="GO" id="GO:0005829">
    <property type="term" value="C:cytosol"/>
    <property type="evidence" value="ECO:0007669"/>
    <property type="project" value="TreeGrafter"/>
</dbReference>
<dbReference type="PANTHER" id="PTHR30419:SF8">
    <property type="entry name" value="NITROGEN ASSIMILATION TRANSCRIPTIONAL ACTIVATOR-RELATED"/>
    <property type="match status" value="1"/>
</dbReference>
<proteinExistence type="inferred from homology"/>
<dbReference type="InterPro" id="IPR036388">
    <property type="entry name" value="WH-like_DNA-bd_sf"/>
</dbReference>
<dbReference type="Gene3D" id="1.10.10.10">
    <property type="entry name" value="Winged helix-like DNA-binding domain superfamily/Winged helix DNA-binding domain"/>
    <property type="match status" value="1"/>
</dbReference>
<dbReference type="STRING" id="564137.SAMN04488238_10570"/>
<organism evidence="6 7">
    <name type="scientific">Roseicitreum antarcticum</name>
    <dbReference type="NCBI Taxonomy" id="564137"/>
    <lineage>
        <taxon>Bacteria</taxon>
        <taxon>Pseudomonadati</taxon>
        <taxon>Pseudomonadota</taxon>
        <taxon>Alphaproteobacteria</taxon>
        <taxon>Rhodobacterales</taxon>
        <taxon>Paracoccaceae</taxon>
        <taxon>Roseicitreum</taxon>
    </lineage>
</organism>
<keyword evidence="7" id="KW-1185">Reference proteome</keyword>
<evidence type="ECO:0000256" key="2">
    <source>
        <dbReference type="ARBA" id="ARBA00023015"/>
    </source>
</evidence>
<dbReference type="Pfam" id="PF00126">
    <property type="entry name" value="HTH_1"/>
    <property type="match status" value="1"/>
</dbReference>
<keyword evidence="2" id="KW-0805">Transcription regulation</keyword>
<dbReference type="InterPro" id="IPR000847">
    <property type="entry name" value="LysR_HTH_N"/>
</dbReference>
<keyword evidence="4" id="KW-0804">Transcription</keyword>
<dbReference type="PROSITE" id="PS50931">
    <property type="entry name" value="HTH_LYSR"/>
    <property type="match status" value="1"/>
</dbReference>
<dbReference type="RefSeq" id="WP_092888447.1">
    <property type="nucleotide sequence ID" value="NZ_CP061502.1"/>
</dbReference>
<evidence type="ECO:0000259" key="5">
    <source>
        <dbReference type="PROSITE" id="PS50931"/>
    </source>
</evidence>
<dbReference type="OrthoDB" id="9803030at2"/>
<accession>A0A1H2YPL9</accession>
<dbReference type="GO" id="GO:0003677">
    <property type="term" value="F:DNA binding"/>
    <property type="evidence" value="ECO:0007669"/>
    <property type="project" value="UniProtKB-KW"/>
</dbReference>
<dbReference type="SUPFAM" id="SSF53850">
    <property type="entry name" value="Periplasmic binding protein-like II"/>
    <property type="match status" value="1"/>
</dbReference>
<dbReference type="InterPro" id="IPR005119">
    <property type="entry name" value="LysR_subst-bd"/>
</dbReference>
<dbReference type="Gene3D" id="3.40.190.290">
    <property type="match status" value="1"/>
</dbReference>
<keyword evidence="3 6" id="KW-0238">DNA-binding</keyword>
<gene>
    <name evidence="6" type="ORF">SAMN04488238_10570</name>
</gene>
<dbReference type="SUPFAM" id="SSF46785">
    <property type="entry name" value="Winged helix' DNA-binding domain"/>
    <property type="match status" value="1"/>
</dbReference>
<name>A0A1H2YPL9_9RHOB</name>
<evidence type="ECO:0000256" key="3">
    <source>
        <dbReference type="ARBA" id="ARBA00023125"/>
    </source>
</evidence>
<evidence type="ECO:0000256" key="4">
    <source>
        <dbReference type="ARBA" id="ARBA00023163"/>
    </source>
</evidence>
<dbReference type="EMBL" id="FNOM01000005">
    <property type="protein sequence ID" value="SDX06584.1"/>
    <property type="molecule type" value="Genomic_DNA"/>
</dbReference>
<dbReference type="InterPro" id="IPR036390">
    <property type="entry name" value="WH_DNA-bd_sf"/>
</dbReference>
<dbReference type="AlphaFoldDB" id="A0A1H2YPL9"/>
<reference evidence="6 7" key="1">
    <citation type="submission" date="2016-10" db="EMBL/GenBank/DDBJ databases">
        <authorList>
            <person name="de Groot N.N."/>
        </authorList>
    </citation>
    <scope>NUCLEOTIDE SEQUENCE [LARGE SCALE GENOMIC DNA]</scope>
    <source>
        <strain evidence="6 7">CGMCC 1.8894</strain>
    </source>
</reference>
<evidence type="ECO:0000256" key="1">
    <source>
        <dbReference type="ARBA" id="ARBA00009437"/>
    </source>
</evidence>
<comment type="similarity">
    <text evidence="1">Belongs to the LysR transcriptional regulatory family.</text>
</comment>
<evidence type="ECO:0000313" key="6">
    <source>
        <dbReference type="EMBL" id="SDX06584.1"/>
    </source>
</evidence>
<dbReference type="GO" id="GO:0003700">
    <property type="term" value="F:DNA-binding transcription factor activity"/>
    <property type="evidence" value="ECO:0007669"/>
    <property type="project" value="InterPro"/>
</dbReference>
<dbReference type="InterPro" id="IPR050950">
    <property type="entry name" value="HTH-type_LysR_regulators"/>
</dbReference>
<evidence type="ECO:0000313" key="7">
    <source>
        <dbReference type="Proteomes" id="UP000198539"/>
    </source>
</evidence>
<protein>
    <submittedName>
        <fullName evidence="6">DNA-binding transcriptional regulator, LysR family</fullName>
    </submittedName>
</protein>